<organism evidence="6 7">
    <name type="scientific">Histidinibacterium aquaticum</name>
    <dbReference type="NCBI Taxonomy" id="2613962"/>
    <lineage>
        <taxon>Bacteria</taxon>
        <taxon>Pseudomonadati</taxon>
        <taxon>Pseudomonadota</taxon>
        <taxon>Alphaproteobacteria</taxon>
        <taxon>Rhodobacterales</taxon>
        <taxon>Paracoccaceae</taxon>
        <taxon>Histidinibacterium</taxon>
    </lineage>
</organism>
<dbReference type="RefSeq" id="WP_150443809.1">
    <property type="nucleotide sequence ID" value="NZ_VYQE01000001.1"/>
</dbReference>
<proteinExistence type="inferred from homology"/>
<dbReference type="PROSITE" id="PS50931">
    <property type="entry name" value="HTH_LYSR"/>
    <property type="match status" value="1"/>
</dbReference>
<dbReference type="Pfam" id="PF03466">
    <property type="entry name" value="LysR_substrate"/>
    <property type="match status" value="1"/>
</dbReference>
<protein>
    <submittedName>
        <fullName evidence="6">LysR family transcriptional regulator</fullName>
    </submittedName>
</protein>
<dbReference type="Pfam" id="PF00126">
    <property type="entry name" value="HTH_1"/>
    <property type="match status" value="1"/>
</dbReference>
<keyword evidence="2" id="KW-0805">Transcription regulation</keyword>
<dbReference type="GO" id="GO:0003700">
    <property type="term" value="F:DNA-binding transcription factor activity"/>
    <property type="evidence" value="ECO:0007669"/>
    <property type="project" value="InterPro"/>
</dbReference>
<dbReference type="InterPro" id="IPR005119">
    <property type="entry name" value="LysR_subst-bd"/>
</dbReference>
<keyword evidence="4" id="KW-0804">Transcription</keyword>
<comment type="caution">
    <text evidence="6">The sequence shown here is derived from an EMBL/GenBank/DDBJ whole genome shotgun (WGS) entry which is preliminary data.</text>
</comment>
<name>A0A5J5GRH2_9RHOB</name>
<dbReference type="Gene3D" id="1.10.10.10">
    <property type="entry name" value="Winged helix-like DNA-binding domain superfamily/Winged helix DNA-binding domain"/>
    <property type="match status" value="1"/>
</dbReference>
<accession>A0A5J5GRH2</accession>
<evidence type="ECO:0000256" key="4">
    <source>
        <dbReference type="ARBA" id="ARBA00023163"/>
    </source>
</evidence>
<reference evidence="6 7" key="1">
    <citation type="submission" date="2019-09" db="EMBL/GenBank/DDBJ databases">
        <authorList>
            <person name="Park J.-S."/>
            <person name="Choi H.-J."/>
        </authorList>
    </citation>
    <scope>NUCLEOTIDE SEQUENCE [LARGE SCALE GENOMIC DNA]</scope>
    <source>
        <strain evidence="6 7">176SS1-4</strain>
    </source>
</reference>
<dbReference type="EMBL" id="VYQE01000001">
    <property type="protein sequence ID" value="KAA9010323.1"/>
    <property type="molecule type" value="Genomic_DNA"/>
</dbReference>
<dbReference type="InterPro" id="IPR000847">
    <property type="entry name" value="LysR_HTH_N"/>
</dbReference>
<comment type="similarity">
    <text evidence="1">Belongs to the LysR transcriptional regulatory family.</text>
</comment>
<gene>
    <name evidence="6" type="ORF">F3S47_03495</name>
</gene>
<evidence type="ECO:0000313" key="7">
    <source>
        <dbReference type="Proteomes" id="UP000326554"/>
    </source>
</evidence>
<evidence type="ECO:0000256" key="2">
    <source>
        <dbReference type="ARBA" id="ARBA00023015"/>
    </source>
</evidence>
<dbReference type="Gene3D" id="3.40.190.290">
    <property type="match status" value="1"/>
</dbReference>
<dbReference type="AlphaFoldDB" id="A0A5J5GRH2"/>
<evidence type="ECO:0000313" key="6">
    <source>
        <dbReference type="EMBL" id="KAA9010323.1"/>
    </source>
</evidence>
<sequence length="273" mass="30381">MKPSASLDDLALFLAVADTGSLSGAAELTRTPLPTLSRRMTGLERRLGRRLFLRGRQGYKLTAEGRALAEEVGELRTVARRADRWVESTQRPRVRITAGVWTSRLLARRIAEFWSPDSDWIPEFLPTSSMVDIARREADIGLRNGPPEQPWLARQRAGRVTVSVYATSEAVEGYIATHRDGTATPSQRWLRAHRGDRIVTTAVDPRLCLDLARAGVGRIALPDEIGADEPLLRRVEGPIEELAHDRWIVSHAEARHDPPIRAALDALARMLTP</sequence>
<dbReference type="GO" id="GO:0006351">
    <property type="term" value="P:DNA-templated transcription"/>
    <property type="evidence" value="ECO:0007669"/>
    <property type="project" value="TreeGrafter"/>
</dbReference>
<keyword evidence="3" id="KW-0238">DNA-binding</keyword>
<evidence type="ECO:0000259" key="5">
    <source>
        <dbReference type="PROSITE" id="PS50931"/>
    </source>
</evidence>
<feature type="domain" description="HTH lysR-type" evidence="5">
    <location>
        <begin position="1"/>
        <end position="62"/>
    </location>
</feature>
<dbReference type="Proteomes" id="UP000326554">
    <property type="component" value="Unassembled WGS sequence"/>
</dbReference>
<dbReference type="InterPro" id="IPR058163">
    <property type="entry name" value="LysR-type_TF_proteobact-type"/>
</dbReference>
<keyword evidence="7" id="KW-1185">Reference proteome</keyword>
<dbReference type="SUPFAM" id="SSF46785">
    <property type="entry name" value="Winged helix' DNA-binding domain"/>
    <property type="match status" value="1"/>
</dbReference>
<dbReference type="InterPro" id="IPR036390">
    <property type="entry name" value="WH_DNA-bd_sf"/>
</dbReference>
<dbReference type="SUPFAM" id="SSF53850">
    <property type="entry name" value="Periplasmic binding protein-like II"/>
    <property type="match status" value="1"/>
</dbReference>
<dbReference type="PANTHER" id="PTHR30537:SF3">
    <property type="entry name" value="TRANSCRIPTIONAL REGULATORY PROTEIN"/>
    <property type="match status" value="1"/>
</dbReference>
<dbReference type="GO" id="GO:0043565">
    <property type="term" value="F:sequence-specific DNA binding"/>
    <property type="evidence" value="ECO:0007669"/>
    <property type="project" value="TreeGrafter"/>
</dbReference>
<dbReference type="PANTHER" id="PTHR30537">
    <property type="entry name" value="HTH-TYPE TRANSCRIPTIONAL REGULATOR"/>
    <property type="match status" value="1"/>
</dbReference>
<evidence type="ECO:0000256" key="3">
    <source>
        <dbReference type="ARBA" id="ARBA00023125"/>
    </source>
</evidence>
<dbReference type="InterPro" id="IPR036388">
    <property type="entry name" value="WH-like_DNA-bd_sf"/>
</dbReference>
<evidence type="ECO:0000256" key="1">
    <source>
        <dbReference type="ARBA" id="ARBA00009437"/>
    </source>
</evidence>